<feature type="domain" description="Cytochrome C biogenesis protein transmembrane" evidence="7">
    <location>
        <begin position="11"/>
        <end position="215"/>
    </location>
</feature>
<gene>
    <name evidence="8" type="ORF">UFOPK3376_00779</name>
</gene>
<dbReference type="PANTHER" id="PTHR31272">
    <property type="entry name" value="CYTOCHROME C-TYPE BIOGENESIS PROTEIN HI_1454-RELATED"/>
    <property type="match status" value="1"/>
</dbReference>
<organism evidence="8">
    <name type="scientific">freshwater metagenome</name>
    <dbReference type="NCBI Taxonomy" id="449393"/>
    <lineage>
        <taxon>unclassified sequences</taxon>
        <taxon>metagenomes</taxon>
        <taxon>ecological metagenomes</taxon>
    </lineage>
</organism>
<evidence type="ECO:0000256" key="6">
    <source>
        <dbReference type="SAM" id="Phobius"/>
    </source>
</evidence>
<dbReference type="Pfam" id="PF02683">
    <property type="entry name" value="DsbD_TM"/>
    <property type="match status" value="1"/>
</dbReference>
<comment type="similarity">
    <text evidence="2">Belongs to the DsbD family.</text>
</comment>
<keyword evidence="3 6" id="KW-0812">Transmembrane</keyword>
<feature type="transmembrane region" description="Helical" evidence="6">
    <location>
        <begin position="54"/>
        <end position="75"/>
    </location>
</feature>
<keyword evidence="4 6" id="KW-1133">Transmembrane helix</keyword>
<feature type="transmembrane region" description="Helical" evidence="6">
    <location>
        <begin position="12"/>
        <end position="33"/>
    </location>
</feature>
<dbReference type="InterPro" id="IPR003834">
    <property type="entry name" value="Cyt_c_assmbl_TM_dom"/>
</dbReference>
<evidence type="ECO:0000313" key="8">
    <source>
        <dbReference type="EMBL" id="CAB4870185.1"/>
    </source>
</evidence>
<reference evidence="8" key="1">
    <citation type="submission" date="2020-05" db="EMBL/GenBank/DDBJ databases">
        <authorList>
            <person name="Chiriac C."/>
            <person name="Salcher M."/>
            <person name="Ghai R."/>
            <person name="Kavagutti S V."/>
        </authorList>
    </citation>
    <scope>NUCLEOTIDE SEQUENCE</scope>
</reference>
<comment type="subcellular location">
    <subcellularLocation>
        <location evidence="1">Membrane</location>
        <topology evidence="1">Multi-pass membrane protein</topology>
    </subcellularLocation>
</comment>
<evidence type="ECO:0000256" key="5">
    <source>
        <dbReference type="ARBA" id="ARBA00023136"/>
    </source>
</evidence>
<dbReference type="PANTHER" id="PTHR31272:SF4">
    <property type="entry name" value="CYTOCHROME C-TYPE BIOGENESIS PROTEIN HI_1454-RELATED"/>
    <property type="match status" value="1"/>
</dbReference>
<feature type="transmembrane region" description="Helical" evidence="6">
    <location>
        <begin position="208"/>
        <end position="226"/>
    </location>
</feature>
<feature type="transmembrane region" description="Helical" evidence="6">
    <location>
        <begin position="128"/>
        <end position="158"/>
    </location>
</feature>
<feature type="transmembrane region" description="Helical" evidence="6">
    <location>
        <begin position="87"/>
        <end position="107"/>
    </location>
</feature>
<accession>A0A6J7DMS3</accession>
<evidence type="ECO:0000256" key="1">
    <source>
        <dbReference type="ARBA" id="ARBA00004141"/>
    </source>
</evidence>
<evidence type="ECO:0000256" key="3">
    <source>
        <dbReference type="ARBA" id="ARBA00022692"/>
    </source>
</evidence>
<proteinExistence type="inferred from homology"/>
<evidence type="ECO:0000259" key="7">
    <source>
        <dbReference type="Pfam" id="PF02683"/>
    </source>
</evidence>
<keyword evidence="5 6" id="KW-0472">Membrane</keyword>
<dbReference type="InterPro" id="IPR051790">
    <property type="entry name" value="Cytochrome_c-biogenesis_DsbD"/>
</dbReference>
<feature type="transmembrane region" description="Helical" evidence="6">
    <location>
        <begin position="170"/>
        <end position="196"/>
    </location>
</feature>
<protein>
    <submittedName>
        <fullName evidence="8">Unannotated protein</fullName>
    </submittedName>
</protein>
<sequence length="286" mass="30383">MIAVGGNFFAYSFLLGVFAAVNPCGFVMLPTYLMFFLGLEGSRPGTQRASVQRALLVSAATSAGFIAVFVIVGAITKLFTTVIQENAKYISLVIGIALVVLGCLMLAGWKPAFATARLGEGRERKQTFVSMFGFGVAYAVASIGCTIPLLIGVVLGSFSTKGYLSGVISVALYGVGMGLLVTALTVTLAFASGGLLHVLRHGLKYMDRVAAVFIIFTGMYLSWYWYSAISNRGSDGLTSRVEGWQGAVVNFLQRQGVWKLAVVLGLLVVGAIAYVALTRRDQKAAE</sequence>
<dbReference type="AlphaFoldDB" id="A0A6J7DMS3"/>
<evidence type="ECO:0000256" key="2">
    <source>
        <dbReference type="ARBA" id="ARBA00006143"/>
    </source>
</evidence>
<dbReference type="EMBL" id="CAFBLP010000013">
    <property type="protein sequence ID" value="CAB4870185.1"/>
    <property type="molecule type" value="Genomic_DNA"/>
</dbReference>
<dbReference type="GO" id="GO:0017004">
    <property type="term" value="P:cytochrome complex assembly"/>
    <property type="evidence" value="ECO:0007669"/>
    <property type="project" value="InterPro"/>
</dbReference>
<dbReference type="GO" id="GO:0016020">
    <property type="term" value="C:membrane"/>
    <property type="evidence" value="ECO:0007669"/>
    <property type="project" value="UniProtKB-SubCell"/>
</dbReference>
<name>A0A6J7DMS3_9ZZZZ</name>
<feature type="transmembrane region" description="Helical" evidence="6">
    <location>
        <begin position="257"/>
        <end position="277"/>
    </location>
</feature>
<evidence type="ECO:0000256" key="4">
    <source>
        <dbReference type="ARBA" id="ARBA00022989"/>
    </source>
</evidence>